<name>A0AAX4KU04_9TREE</name>
<keyword evidence="3" id="KW-1185">Reference proteome</keyword>
<evidence type="ECO:0008006" key="4">
    <source>
        <dbReference type="Google" id="ProtNLM"/>
    </source>
</evidence>
<protein>
    <recommendedName>
        <fullName evidence="4">Mitochondrial zinc maintenance protein 1, mitochondrial</fullName>
    </recommendedName>
</protein>
<dbReference type="Proteomes" id="UP001358614">
    <property type="component" value="Chromosome 2"/>
</dbReference>
<accession>A0AAX4KU04</accession>
<dbReference type="GeneID" id="91106151"/>
<dbReference type="EMBL" id="CP144090">
    <property type="protein sequence ID" value="WWD09228.1"/>
    <property type="molecule type" value="Genomic_DNA"/>
</dbReference>
<dbReference type="KEGG" id="ker:91106151"/>
<feature type="region of interest" description="Disordered" evidence="1">
    <location>
        <begin position="275"/>
        <end position="298"/>
    </location>
</feature>
<feature type="region of interest" description="Disordered" evidence="1">
    <location>
        <begin position="15"/>
        <end position="37"/>
    </location>
</feature>
<feature type="region of interest" description="Disordered" evidence="1">
    <location>
        <begin position="143"/>
        <end position="176"/>
    </location>
</feature>
<evidence type="ECO:0000313" key="2">
    <source>
        <dbReference type="EMBL" id="WWD09228.1"/>
    </source>
</evidence>
<organism evidence="2 3">
    <name type="scientific">Kwoniella europaea PYCC6329</name>
    <dbReference type="NCBI Taxonomy" id="1423913"/>
    <lineage>
        <taxon>Eukaryota</taxon>
        <taxon>Fungi</taxon>
        <taxon>Dikarya</taxon>
        <taxon>Basidiomycota</taxon>
        <taxon>Agaricomycotina</taxon>
        <taxon>Tremellomycetes</taxon>
        <taxon>Tremellales</taxon>
        <taxon>Cryptococcaceae</taxon>
        <taxon>Kwoniella</taxon>
    </lineage>
</organism>
<dbReference type="RefSeq" id="XP_066087195.1">
    <property type="nucleotide sequence ID" value="XM_066231098.1"/>
</dbReference>
<evidence type="ECO:0000256" key="1">
    <source>
        <dbReference type="SAM" id="MobiDB-lite"/>
    </source>
</evidence>
<dbReference type="AlphaFoldDB" id="A0AAX4KU04"/>
<evidence type="ECO:0000313" key="3">
    <source>
        <dbReference type="Proteomes" id="UP001358614"/>
    </source>
</evidence>
<gene>
    <name evidence="2" type="ORF">V865_007350</name>
</gene>
<sequence length="298" mass="34720">MTSRARQSLSLRPLLPPHVISANPPSLTQSSPKPPPAIPFFRDPGHTVPTKWSLYRPLLRCTSSSDLSSTRREIRTRWRETRGLVSVPRVRSFLAEYYDLLTYLTSDDISHKEEIRLLEDMLKAKHDKLDLDLEIAQEAKRLEEDQRRTRKSKMTGSFHRPTLFNPPLPRLKPQPISIGSMIHNRLRARERRIERRRLYAGLLTDMKLEVGFWKSVTPLENQDDWSKSKDPRSPGGWDGIIKNELKAMDDRFRNENTRAEMVFDEGLLERISRAKEKKGSWWKGVKEREKAQKGEEGT</sequence>
<reference evidence="2 3" key="1">
    <citation type="submission" date="2024-01" db="EMBL/GenBank/DDBJ databases">
        <title>Comparative genomics of Cryptococcus and Kwoniella reveals pathogenesis evolution and contrasting modes of karyotype evolution via chromosome fusion or intercentromeric recombination.</title>
        <authorList>
            <person name="Coelho M.A."/>
            <person name="David-Palma M."/>
            <person name="Shea T."/>
            <person name="Bowers K."/>
            <person name="McGinley-Smith S."/>
            <person name="Mohammad A.W."/>
            <person name="Gnirke A."/>
            <person name="Yurkov A.M."/>
            <person name="Nowrousian M."/>
            <person name="Sun S."/>
            <person name="Cuomo C.A."/>
            <person name="Heitman J."/>
        </authorList>
    </citation>
    <scope>NUCLEOTIDE SEQUENCE [LARGE SCALE GENOMIC DNA]</scope>
    <source>
        <strain evidence="2 3">PYCC6329</strain>
    </source>
</reference>
<proteinExistence type="predicted"/>